<dbReference type="EMBL" id="SPHZ02000012">
    <property type="protein sequence ID" value="KAF0888752.1"/>
    <property type="molecule type" value="Genomic_DNA"/>
</dbReference>
<evidence type="ECO:0000313" key="3">
    <source>
        <dbReference type="Proteomes" id="UP000479710"/>
    </source>
</evidence>
<proteinExistence type="predicted"/>
<evidence type="ECO:0000313" key="2">
    <source>
        <dbReference type="EMBL" id="KAF0888752.1"/>
    </source>
</evidence>
<keyword evidence="3" id="KW-1185">Reference proteome</keyword>
<reference evidence="2 3" key="1">
    <citation type="submission" date="2019-11" db="EMBL/GenBank/DDBJ databases">
        <title>Whole genome sequence of Oryza granulata.</title>
        <authorList>
            <person name="Li W."/>
        </authorList>
    </citation>
    <scope>NUCLEOTIDE SEQUENCE [LARGE SCALE GENOMIC DNA]</scope>
    <source>
        <strain evidence="3">cv. Menghai</strain>
        <tissue evidence="2">Leaf</tissue>
    </source>
</reference>
<sequence>MSHEEAVTEREKATTRHEGVPRAAEARVRQSFKDMNKREDSRARAVLHSRGLSSSPRAHGASCPRSSKSKATFS</sequence>
<gene>
    <name evidence="2" type="ORF">E2562_017602</name>
</gene>
<accession>A0A6G1BLK4</accession>
<evidence type="ECO:0000256" key="1">
    <source>
        <dbReference type="SAM" id="MobiDB-lite"/>
    </source>
</evidence>
<feature type="compositionally biased region" description="Basic and acidic residues" evidence="1">
    <location>
        <begin position="1"/>
        <end position="43"/>
    </location>
</feature>
<name>A0A6G1BLK4_9ORYZ</name>
<comment type="caution">
    <text evidence="2">The sequence shown here is derived from an EMBL/GenBank/DDBJ whole genome shotgun (WGS) entry which is preliminary data.</text>
</comment>
<organism evidence="2 3">
    <name type="scientific">Oryza meyeriana var. granulata</name>
    <dbReference type="NCBI Taxonomy" id="110450"/>
    <lineage>
        <taxon>Eukaryota</taxon>
        <taxon>Viridiplantae</taxon>
        <taxon>Streptophyta</taxon>
        <taxon>Embryophyta</taxon>
        <taxon>Tracheophyta</taxon>
        <taxon>Spermatophyta</taxon>
        <taxon>Magnoliopsida</taxon>
        <taxon>Liliopsida</taxon>
        <taxon>Poales</taxon>
        <taxon>Poaceae</taxon>
        <taxon>BOP clade</taxon>
        <taxon>Oryzoideae</taxon>
        <taxon>Oryzeae</taxon>
        <taxon>Oryzinae</taxon>
        <taxon>Oryza</taxon>
        <taxon>Oryza meyeriana</taxon>
    </lineage>
</organism>
<feature type="region of interest" description="Disordered" evidence="1">
    <location>
        <begin position="1"/>
        <end position="74"/>
    </location>
</feature>
<protein>
    <submittedName>
        <fullName evidence="2">Uncharacterized protein</fullName>
    </submittedName>
</protein>
<dbReference type="Proteomes" id="UP000479710">
    <property type="component" value="Unassembled WGS sequence"/>
</dbReference>
<dbReference type="AlphaFoldDB" id="A0A6G1BLK4"/>
<feature type="compositionally biased region" description="Polar residues" evidence="1">
    <location>
        <begin position="64"/>
        <end position="74"/>
    </location>
</feature>